<dbReference type="RefSeq" id="XP_011202103.1">
    <property type="nucleotide sequence ID" value="XM_011203801.3"/>
</dbReference>
<dbReference type="Gene3D" id="2.60.40.10">
    <property type="entry name" value="Immunoglobulins"/>
    <property type="match status" value="2"/>
</dbReference>
<dbReference type="PANTHER" id="PTHR21261:SF2">
    <property type="entry name" value="GH04238P-RELATED"/>
    <property type="match status" value="1"/>
</dbReference>
<dbReference type="PANTHER" id="PTHR21261">
    <property type="entry name" value="BEAT PROTEIN"/>
    <property type="match status" value="1"/>
</dbReference>
<evidence type="ECO:0000259" key="2">
    <source>
        <dbReference type="PROSITE" id="PS50835"/>
    </source>
</evidence>
<dbReference type="RefSeq" id="XP_029405681.1">
    <property type="nucleotide sequence ID" value="XM_029549821.1"/>
</dbReference>
<dbReference type="AlphaFoldDB" id="A0A034WQG4"/>
<feature type="chain" id="PRO_5007369287" evidence="1">
    <location>
        <begin position="28"/>
        <end position="265"/>
    </location>
</feature>
<dbReference type="Proteomes" id="UP001652620">
    <property type="component" value="Chromosome 3"/>
</dbReference>
<evidence type="ECO:0000313" key="6">
    <source>
        <dbReference type="RefSeq" id="XP_011202104.1"/>
    </source>
</evidence>
<keyword evidence="4" id="KW-1185">Reference proteome</keyword>
<dbReference type="EMBL" id="GAKP01002078">
    <property type="protein sequence ID" value="JAC56874.1"/>
    <property type="molecule type" value="Transcribed_RNA"/>
</dbReference>
<name>A0A034WQG4_BACDO</name>
<evidence type="ECO:0000313" key="7">
    <source>
        <dbReference type="RefSeq" id="XP_029405680.1"/>
    </source>
</evidence>
<dbReference type="EMBL" id="GAKP01002077">
    <property type="protein sequence ID" value="JAC56875.1"/>
    <property type="molecule type" value="Transcribed_RNA"/>
</dbReference>
<dbReference type="OMA" id="DVMCAVQ"/>
<dbReference type="KEGG" id="bdr:105225375"/>
<gene>
    <name evidence="5 6 7 8" type="primary">LOC105225375</name>
</gene>
<evidence type="ECO:0000313" key="4">
    <source>
        <dbReference type="Proteomes" id="UP001652620"/>
    </source>
</evidence>
<feature type="domain" description="Ig-like" evidence="2">
    <location>
        <begin position="36"/>
        <end position="140"/>
    </location>
</feature>
<accession>A0A034WQG4</accession>
<evidence type="ECO:0000313" key="3">
    <source>
        <dbReference type="EMBL" id="JAC56874.1"/>
    </source>
</evidence>
<proteinExistence type="predicted"/>
<feature type="signal peptide" evidence="1">
    <location>
        <begin position="1"/>
        <end position="27"/>
    </location>
</feature>
<organism evidence="3">
    <name type="scientific">Bactrocera dorsalis</name>
    <name type="common">Oriental fruit fly</name>
    <name type="synonym">Dacus dorsalis</name>
    <dbReference type="NCBI Taxonomy" id="27457"/>
    <lineage>
        <taxon>Eukaryota</taxon>
        <taxon>Metazoa</taxon>
        <taxon>Ecdysozoa</taxon>
        <taxon>Arthropoda</taxon>
        <taxon>Hexapoda</taxon>
        <taxon>Insecta</taxon>
        <taxon>Pterygota</taxon>
        <taxon>Neoptera</taxon>
        <taxon>Endopterygota</taxon>
        <taxon>Diptera</taxon>
        <taxon>Brachycera</taxon>
        <taxon>Muscomorpha</taxon>
        <taxon>Tephritoidea</taxon>
        <taxon>Tephritidae</taxon>
        <taxon>Bactrocera</taxon>
        <taxon>Bactrocera</taxon>
    </lineage>
</organism>
<evidence type="ECO:0000256" key="1">
    <source>
        <dbReference type="SAM" id="SignalP"/>
    </source>
</evidence>
<evidence type="ECO:0000313" key="8">
    <source>
        <dbReference type="RefSeq" id="XP_029405681.1"/>
    </source>
</evidence>
<reference evidence="5 6" key="2">
    <citation type="submission" date="2025-04" db="UniProtKB">
        <authorList>
            <consortium name="RefSeq"/>
        </authorList>
    </citation>
    <scope>IDENTIFICATION</scope>
    <source>
        <strain evidence="5 6">Punador</strain>
    </source>
</reference>
<dbReference type="RefSeq" id="XP_011202104.1">
    <property type="nucleotide sequence ID" value="XM_011203802.3"/>
</dbReference>
<sequence>MLVLMANKWSLCISTLTWLTLLSVTNSVRITNLKVPHTYTLDRNTEPDPLVLDCEYEVEPREKGFVLKWLFNNHSIYQWIPQVKGFAMGIMKSKIDTKIFTMEGSPGVITITKPDWNMTGEYTCAVQTFESTDKKSARLQIVVPESDFVLETKMDGEQSDVDIMCAVQNVFPQPQLSVMFDTKIIDSVLTHTDQNSSGLYSTTVRTRIPRDKLESPTPISCSFFLLGTTYTKRRETIFYDKATNIQRKWTTVAVVISIASLTLSS</sequence>
<dbReference type="GeneID" id="105225375"/>
<dbReference type="RefSeq" id="XP_029405680.1">
    <property type="nucleotide sequence ID" value="XM_029549820.1"/>
</dbReference>
<dbReference type="PROSITE" id="PS50835">
    <property type="entry name" value="IG_LIKE"/>
    <property type="match status" value="1"/>
</dbReference>
<dbReference type="InterPro" id="IPR007110">
    <property type="entry name" value="Ig-like_dom"/>
</dbReference>
<dbReference type="SUPFAM" id="SSF48726">
    <property type="entry name" value="Immunoglobulin"/>
    <property type="match status" value="2"/>
</dbReference>
<dbReference type="InterPro" id="IPR013783">
    <property type="entry name" value="Ig-like_fold"/>
</dbReference>
<dbReference type="OrthoDB" id="6478865at2759"/>
<dbReference type="InterPro" id="IPR036179">
    <property type="entry name" value="Ig-like_dom_sf"/>
</dbReference>
<protein>
    <submittedName>
        <fullName evidence="5 6">Uncharacterized protein LOC105225375 isoform X1</fullName>
    </submittedName>
</protein>
<reference evidence="3" key="1">
    <citation type="journal article" date="2014" name="BMC Genomics">
        <title>Characterizing the developmental transcriptome of the oriental fruit fly, Bactrocera dorsalis (Diptera: Tephritidae) through comparative genomic analysis with Drosophila melanogaster utilizing modENCODE datasets.</title>
        <authorList>
            <person name="Geib S.M."/>
            <person name="Calla B."/>
            <person name="Hall B."/>
            <person name="Hou S."/>
            <person name="Manoukis N.C."/>
        </authorList>
    </citation>
    <scope>NUCLEOTIDE SEQUENCE</scope>
    <source>
        <strain evidence="3">Punador</strain>
    </source>
</reference>
<keyword evidence="1" id="KW-0732">Signal</keyword>
<evidence type="ECO:0000313" key="5">
    <source>
        <dbReference type="RefSeq" id="XP_011202103.1"/>
    </source>
</evidence>